<comment type="caution">
    <text evidence="6">The sequence shown here is derived from an EMBL/GenBank/DDBJ whole genome shotgun (WGS) entry which is preliminary data.</text>
</comment>
<evidence type="ECO:0000256" key="5">
    <source>
        <dbReference type="SAM" id="SignalP"/>
    </source>
</evidence>
<dbReference type="PRINTS" id="PR00081">
    <property type="entry name" value="GDHRDH"/>
</dbReference>
<dbReference type="Gene3D" id="3.40.50.720">
    <property type="entry name" value="NAD(P)-binding Rossmann-like Domain"/>
    <property type="match status" value="1"/>
</dbReference>
<evidence type="ECO:0000313" key="6">
    <source>
        <dbReference type="EMBL" id="KAJ4257484.1"/>
    </source>
</evidence>
<keyword evidence="7" id="KW-1185">Reference proteome</keyword>
<dbReference type="GO" id="GO:0016491">
    <property type="term" value="F:oxidoreductase activity"/>
    <property type="evidence" value="ECO:0007669"/>
    <property type="project" value="UniProtKB-KW"/>
</dbReference>
<dbReference type="PANTHER" id="PTHR43976">
    <property type="entry name" value="SHORT CHAIN DEHYDROGENASE"/>
    <property type="match status" value="1"/>
</dbReference>
<dbReference type="OrthoDB" id="1274115at2759"/>
<proteinExistence type="inferred from homology"/>
<keyword evidence="2" id="KW-0521">NADP</keyword>
<accession>A0A9W8RY24</accession>
<keyword evidence="5" id="KW-0732">Signal</keyword>
<evidence type="ECO:0000256" key="1">
    <source>
        <dbReference type="ARBA" id="ARBA00006484"/>
    </source>
</evidence>
<gene>
    <name evidence="6" type="ORF">NW762_008608</name>
</gene>
<protein>
    <submittedName>
        <fullName evidence="6">Uncharacterized protein</fullName>
    </submittedName>
</protein>
<dbReference type="Pfam" id="PF00106">
    <property type="entry name" value="adh_short"/>
    <property type="match status" value="1"/>
</dbReference>
<evidence type="ECO:0000256" key="2">
    <source>
        <dbReference type="ARBA" id="ARBA00022857"/>
    </source>
</evidence>
<dbReference type="InterPro" id="IPR002347">
    <property type="entry name" value="SDR_fam"/>
</dbReference>
<dbReference type="InterPro" id="IPR036291">
    <property type="entry name" value="NAD(P)-bd_dom_sf"/>
</dbReference>
<dbReference type="PROSITE" id="PS00061">
    <property type="entry name" value="ADH_SHORT"/>
    <property type="match status" value="1"/>
</dbReference>
<dbReference type="InterPro" id="IPR051911">
    <property type="entry name" value="SDR_oxidoreductase"/>
</dbReference>
<name>A0A9W8RY24_9HYPO</name>
<dbReference type="SUPFAM" id="SSF51735">
    <property type="entry name" value="NAD(P)-binding Rossmann-fold domains"/>
    <property type="match status" value="1"/>
</dbReference>
<evidence type="ECO:0000313" key="7">
    <source>
        <dbReference type="Proteomes" id="UP001152049"/>
    </source>
</evidence>
<dbReference type="InterPro" id="IPR020904">
    <property type="entry name" value="Sc_DH/Rdtase_CS"/>
</dbReference>
<dbReference type="PANTHER" id="PTHR43976:SF16">
    <property type="entry name" value="SHORT-CHAIN DEHYDROGENASE_REDUCTASE FAMILY PROTEIN"/>
    <property type="match status" value="1"/>
</dbReference>
<dbReference type="AlphaFoldDB" id="A0A9W8RY24"/>
<reference evidence="6" key="1">
    <citation type="submission" date="2022-09" db="EMBL/GenBank/DDBJ databases">
        <title>Fusarium specimens isolated from Avocado Roots.</title>
        <authorList>
            <person name="Stajich J."/>
            <person name="Roper C."/>
            <person name="Heimlech-Rivalta G."/>
        </authorList>
    </citation>
    <scope>NUCLEOTIDE SEQUENCE</scope>
    <source>
        <strain evidence="6">CF00136</strain>
    </source>
</reference>
<evidence type="ECO:0000256" key="4">
    <source>
        <dbReference type="RuleBase" id="RU000363"/>
    </source>
</evidence>
<organism evidence="6 7">
    <name type="scientific">Fusarium torreyae</name>
    <dbReference type="NCBI Taxonomy" id="1237075"/>
    <lineage>
        <taxon>Eukaryota</taxon>
        <taxon>Fungi</taxon>
        <taxon>Dikarya</taxon>
        <taxon>Ascomycota</taxon>
        <taxon>Pezizomycotina</taxon>
        <taxon>Sordariomycetes</taxon>
        <taxon>Hypocreomycetidae</taxon>
        <taxon>Hypocreales</taxon>
        <taxon>Nectriaceae</taxon>
        <taxon>Fusarium</taxon>
    </lineage>
</organism>
<sequence>MTTPVWFITGSSNGLGLLLSLKVLQAGHRVIATVRDTTRSADAVHQIEEAGGKIITLEMTESKANITKKVQEAEKIYGRIDYLVNNAGYCVLAPVELFTDAEAEHQLKTNVFGVLYTIQAALPAMRSRGSGTIINLSSIAGLDGQPSCGLYSASKFAIEGLSEVLARETKEFGINVLLVEPGAFRTNFLHAAVSNGISKDNPYHGSVVETALKKYDDAAGKQPGDPQKAVNVIFSVATGEGEAGHLKGKILRLPLGKDCFTRTQNKLDSLIHDRDASQEIGLATDFD</sequence>
<evidence type="ECO:0000256" key="3">
    <source>
        <dbReference type="ARBA" id="ARBA00023002"/>
    </source>
</evidence>
<keyword evidence="3" id="KW-0560">Oxidoreductase</keyword>
<dbReference type="EMBL" id="JAOQAZ010000017">
    <property type="protein sequence ID" value="KAJ4257484.1"/>
    <property type="molecule type" value="Genomic_DNA"/>
</dbReference>
<dbReference type="Proteomes" id="UP001152049">
    <property type="component" value="Unassembled WGS sequence"/>
</dbReference>
<feature type="chain" id="PRO_5040901950" evidence="5">
    <location>
        <begin position="17"/>
        <end position="287"/>
    </location>
</feature>
<comment type="similarity">
    <text evidence="1 4">Belongs to the short-chain dehydrogenases/reductases (SDR) family.</text>
</comment>
<feature type="signal peptide" evidence="5">
    <location>
        <begin position="1"/>
        <end position="16"/>
    </location>
</feature>
<dbReference type="PRINTS" id="PR00080">
    <property type="entry name" value="SDRFAMILY"/>
</dbReference>